<evidence type="ECO:0000313" key="4">
    <source>
        <dbReference type="Proteomes" id="UP000229370"/>
    </source>
</evidence>
<organism evidence="3 4">
    <name type="scientific">Candidatus Roizmanbacteria bacterium CG_4_8_14_3_um_filter_36_10</name>
    <dbReference type="NCBI Taxonomy" id="1974834"/>
    <lineage>
        <taxon>Bacteria</taxon>
        <taxon>Candidatus Roizmaniibacteriota</taxon>
    </lineage>
</organism>
<feature type="transmembrane region" description="Helical" evidence="2">
    <location>
        <begin position="85"/>
        <end position="107"/>
    </location>
</feature>
<dbReference type="Proteomes" id="UP000229370">
    <property type="component" value="Unassembled WGS sequence"/>
</dbReference>
<protein>
    <submittedName>
        <fullName evidence="3">Uncharacterized protein</fullName>
    </submittedName>
</protein>
<accession>A0A2M8GNJ5</accession>
<dbReference type="EMBL" id="PFQK01000026">
    <property type="protein sequence ID" value="PJC82121.1"/>
    <property type="molecule type" value="Genomic_DNA"/>
</dbReference>
<evidence type="ECO:0000313" key="3">
    <source>
        <dbReference type="EMBL" id="PJC82121.1"/>
    </source>
</evidence>
<proteinExistence type="predicted"/>
<sequence length="343" mass="38707">MCPPAAPPKLSARTIPMKSELKRKKRKNFKELSYFSLTYLIAQNMLYFFLEIHMEKQVNIGGQNAQQIVQNPVNQPSSIPEKPKVSYLLIGMILVYSVLVGYGGYYFGKQSSKNTTEPKQSQTPPSPSPNEKNGDINWKTYENIQYSLKFDYPQNYIVSTNSDCSGLINNQSACLLALGINPSDSGYSPKAYFWLLRGINSVNIPGQVSSINFNSQKRAWVLNQSVPPAEALPVWEHTKSGQEVIKSSNGGSHGSSYYYIIPNYKNDEVAIFSIPQSYRLRCDNFIDDKSKEVDCNNFYKSIIDKYNGGNTTTDTWLPDNYLSSIYSNAENMIKSYKIVDSVK</sequence>
<evidence type="ECO:0000256" key="1">
    <source>
        <dbReference type="SAM" id="MobiDB-lite"/>
    </source>
</evidence>
<keyword evidence="2" id="KW-0812">Transmembrane</keyword>
<evidence type="ECO:0000256" key="2">
    <source>
        <dbReference type="SAM" id="Phobius"/>
    </source>
</evidence>
<dbReference type="AlphaFoldDB" id="A0A2M8GNJ5"/>
<feature type="region of interest" description="Disordered" evidence="1">
    <location>
        <begin position="112"/>
        <end position="135"/>
    </location>
</feature>
<name>A0A2M8GNJ5_9BACT</name>
<keyword evidence="2" id="KW-0472">Membrane</keyword>
<gene>
    <name evidence="3" type="ORF">CO007_01230</name>
</gene>
<feature type="transmembrane region" description="Helical" evidence="2">
    <location>
        <begin position="32"/>
        <end position="50"/>
    </location>
</feature>
<comment type="caution">
    <text evidence="3">The sequence shown here is derived from an EMBL/GenBank/DDBJ whole genome shotgun (WGS) entry which is preliminary data.</text>
</comment>
<reference evidence="4" key="1">
    <citation type="submission" date="2017-09" db="EMBL/GenBank/DDBJ databases">
        <title>Depth-based differentiation of microbial function through sediment-hosted aquifers and enrichment of novel symbionts in the deep terrestrial subsurface.</title>
        <authorList>
            <person name="Probst A.J."/>
            <person name="Ladd B."/>
            <person name="Jarett J.K."/>
            <person name="Geller-Mcgrath D.E."/>
            <person name="Sieber C.M.K."/>
            <person name="Emerson J.B."/>
            <person name="Anantharaman K."/>
            <person name="Thomas B.C."/>
            <person name="Malmstrom R."/>
            <person name="Stieglmeier M."/>
            <person name="Klingl A."/>
            <person name="Woyke T."/>
            <person name="Ryan C.M."/>
            <person name="Banfield J.F."/>
        </authorList>
    </citation>
    <scope>NUCLEOTIDE SEQUENCE [LARGE SCALE GENOMIC DNA]</scope>
</reference>
<keyword evidence="2" id="KW-1133">Transmembrane helix</keyword>